<sequence length="168" mass="19305">MSFIETFQRELADESKETRRMLAIVPADKMDWQPHPKSMTLKALATHLAEIPIMITVALEQDKWDFAEEPYNPYDFPTAEALLARFDECIEKAENALAHASDDNLRDNWKLCSGEQVFMEVERWEAVRHAFGQNAHHRAQLGVFLRLLDIPIPGPYGPSADEMALYEM</sequence>
<comment type="caution">
    <text evidence="2">The sequence shown here is derived from an EMBL/GenBank/DDBJ whole genome shotgun (WGS) entry which is preliminary data.</text>
</comment>
<gene>
    <name evidence="2" type="ORF">EZE20_06500</name>
</gene>
<name>A0A4R4KKI7_9BACT</name>
<protein>
    <submittedName>
        <fullName evidence="2">DinB family protein</fullName>
    </submittedName>
</protein>
<dbReference type="EMBL" id="SMJU01000004">
    <property type="protein sequence ID" value="TDB67131.1"/>
    <property type="molecule type" value="Genomic_DNA"/>
</dbReference>
<dbReference type="AlphaFoldDB" id="A0A4R4KKI7"/>
<proteinExistence type="predicted"/>
<dbReference type="Proteomes" id="UP000295706">
    <property type="component" value="Unassembled WGS sequence"/>
</dbReference>
<dbReference type="InterPro" id="IPR034660">
    <property type="entry name" value="DinB/YfiT-like"/>
</dbReference>
<evidence type="ECO:0000313" key="3">
    <source>
        <dbReference type="Proteomes" id="UP000295706"/>
    </source>
</evidence>
<accession>A0A4R4KKI7</accession>
<dbReference type="SUPFAM" id="SSF109854">
    <property type="entry name" value="DinB/YfiT-like putative metalloenzymes"/>
    <property type="match status" value="1"/>
</dbReference>
<feature type="domain" description="DinB-like" evidence="1">
    <location>
        <begin position="16"/>
        <end position="141"/>
    </location>
</feature>
<dbReference type="Gene3D" id="1.20.120.450">
    <property type="entry name" value="dinb family like domain"/>
    <property type="match status" value="1"/>
</dbReference>
<organism evidence="2 3">
    <name type="scientific">Arundinibacter roseus</name>
    <dbReference type="NCBI Taxonomy" id="2070510"/>
    <lineage>
        <taxon>Bacteria</taxon>
        <taxon>Pseudomonadati</taxon>
        <taxon>Bacteroidota</taxon>
        <taxon>Cytophagia</taxon>
        <taxon>Cytophagales</taxon>
        <taxon>Spirosomataceae</taxon>
        <taxon>Arundinibacter</taxon>
    </lineage>
</organism>
<evidence type="ECO:0000259" key="1">
    <source>
        <dbReference type="Pfam" id="PF12867"/>
    </source>
</evidence>
<dbReference type="Pfam" id="PF12867">
    <property type="entry name" value="DinB_2"/>
    <property type="match status" value="1"/>
</dbReference>
<dbReference type="InterPro" id="IPR024775">
    <property type="entry name" value="DinB-like"/>
</dbReference>
<evidence type="ECO:0000313" key="2">
    <source>
        <dbReference type="EMBL" id="TDB67131.1"/>
    </source>
</evidence>
<reference evidence="2 3" key="1">
    <citation type="submission" date="2019-02" db="EMBL/GenBank/DDBJ databases">
        <title>Arundinibacter roseus gen. nov., sp. nov., a new member of the family Cytophagaceae.</title>
        <authorList>
            <person name="Szuroczki S."/>
            <person name="Khayer B."/>
            <person name="Sproer C."/>
            <person name="Toumi M."/>
            <person name="Szabo A."/>
            <person name="Felfoldi T."/>
            <person name="Schumann P."/>
            <person name="Toth E."/>
        </authorList>
    </citation>
    <scope>NUCLEOTIDE SEQUENCE [LARGE SCALE GENOMIC DNA]</scope>
    <source>
        <strain evidence="2 3">DMA-k-7a</strain>
    </source>
</reference>
<keyword evidence="3" id="KW-1185">Reference proteome</keyword>
<dbReference type="OrthoDB" id="119432at2"/>